<dbReference type="Proteomes" id="UP000214666">
    <property type="component" value="Chromosome"/>
</dbReference>
<keyword evidence="1" id="KW-0808">Transferase</keyword>
<protein>
    <submittedName>
        <fullName evidence="1">Shikimate kinase</fullName>
    </submittedName>
</protein>
<name>A0A222WUG5_9BACL</name>
<dbReference type="OrthoDB" id="198115at2"/>
<accession>A0A222WUG5</accession>
<evidence type="ECO:0000313" key="2">
    <source>
        <dbReference type="Proteomes" id="UP000214666"/>
    </source>
</evidence>
<organism evidence="1 2">
    <name type="scientific">Paenibacillus kribbensis</name>
    <dbReference type="NCBI Taxonomy" id="172713"/>
    <lineage>
        <taxon>Bacteria</taxon>
        <taxon>Bacillati</taxon>
        <taxon>Bacillota</taxon>
        <taxon>Bacilli</taxon>
        <taxon>Bacillales</taxon>
        <taxon>Paenibacillaceae</taxon>
        <taxon>Paenibacillus</taxon>
    </lineage>
</organism>
<dbReference type="Gene3D" id="3.40.50.300">
    <property type="entry name" value="P-loop containing nucleotide triphosphate hydrolases"/>
    <property type="match status" value="1"/>
</dbReference>
<dbReference type="STRING" id="172713.GCA_001705305_05333"/>
<proteinExistence type="predicted"/>
<keyword evidence="1" id="KW-0418">Kinase</keyword>
<dbReference type="KEGG" id="pkb:B4V02_23865"/>
<gene>
    <name evidence="1" type="ORF">B4V02_23865</name>
</gene>
<dbReference type="SUPFAM" id="SSF52540">
    <property type="entry name" value="P-loop containing nucleoside triphosphate hydrolases"/>
    <property type="match status" value="1"/>
</dbReference>
<evidence type="ECO:0000313" key="1">
    <source>
        <dbReference type="EMBL" id="ASR49504.1"/>
    </source>
</evidence>
<dbReference type="RefSeq" id="WP_094156686.1">
    <property type="nucleotide sequence ID" value="NZ_CP020028.1"/>
</dbReference>
<dbReference type="Pfam" id="PF13671">
    <property type="entry name" value="AAA_33"/>
    <property type="match status" value="1"/>
</dbReference>
<dbReference type="EMBL" id="CP020028">
    <property type="protein sequence ID" value="ASR49504.1"/>
    <property type="molecule type" value="Genomic_DNA"/>
</dbReference>
<dbReference type="GO" id="GO:0016301">
    <property type="term" value="F:kinase activity"/>
    <property type="evidence" value="ECO:0007669"/>
    <property type="project" value="UniProtKB-KW"/>
</dbReference>
<dbReference type="AlphaFoldDB" id="A0A222WUG5"/>
<reference evidence="1 2" key="1">
    <citation type="submission" date="2017-03" db="EMBL/GenBank/DDBJ databases">
        <title>Complete genome sequence of Paenibacillus Kribbensis producing bioflocculants.</title>
        <authorList>
            <person name="Lee H.-G."/>
            <person name="Oh H.-M."/>
        </authorList>
    </citation>
    <scope>NUCLEOTIDE SEQUENCE [LARGE SCALE GENOMIC DNA]</scope>
    <source>
        <strain evidence="1 2">AM49</strain>
    </source>
</reference>
<dbReference type="InterPro" id="IPR027417">
    <property type="entry name" value="P-loop_NTPase"/>
</dbReference>
<sequence length="196" mass="22764">MQPTAIFLIGAASSGKSTIGKLIATEYHFTYLDKDIICNKFTGLLLESKGYSPHERDGNTFYSDTIMPLEYQTLLDVANDNLQLGRSVVLDAPFLGYFSNKDYIRELKEKYDWHHVRPLVLQVDVDFDILKERMKARGLERDEWKFAHWDAFVEGIRARRCLWEDIDIRHFDNSPAEVDKNRLHNTLSFKNTATSL</sequence>
<keyword evidence="2" id="KW-1185">Reference proteome</keyword>
<dbReference type="PRINTS" id="PR01100">
    <property type="entry name" value="SHIKIMTKNASE"/>
</dbReference>